<dbReference type="STRING" id="927083.DB32_008138"/>
<keyword evidence="4" id="KW-1185">Reference proteome</keyword>
<dbReference type="KEGG" id="samy:DB32_008138"/>
<evidence type="ECO:0000259" key="2">
    <source>
        <dbReference type="Pfam" id="PF25390"/>
    </source>
</evidence>
<reference evidence="3 4" key="1">
    <citation type="submission" date="2015-03" db="EMBL/GenBank/DDBJ databases">
        <title>Genome assembly of Sandaracinus amylolyticus DSM 53668.</title>
        <authorList>
            <person name="Sharma G."/>
            <person name="Subramanian S."/>
        </authorList>
    </citation>
    <scope>NUCLEOTIDE SEQUENCE [LARGE SCALE GENOMIC DNA]</scope>
    <source>
        <strain evidence="3 4">DSM 53668</strain>
    </source>
</reference>
<dbReference type="RefSeq" id="WP_053237903.1">
    <property type="nucleotide sequence ID" value="NZ_CP011125.1"/>
</dbReference>
<feature type="domain" description="RCC1-like" evidence="2">
    <location>
        <begin position="326"/>
        <end position="639"/>
    </location>
</feature>
<dbReference type="Proteomes" id="UP000034883">
    <property type="component" value="Chromosome"/>
</dbReference>
<organism evidence="3 4">
    <name type="scientific">Sandaracinus amylolyticus</name>
    <dbReference type="NCBI Taxonomy" id="927083"/>
    <lineage>
        <taxon>Bacteria</taxon>
        <taxon>Pseudomonadati</taxon>
        <taxon>Myxococcota</taxon>
        <taxon>Polyangia</taxon>
        <taxon>Polyangiales</taxon>
        <taxon>Sandaracinaceae</taxon>
        <taxon>Sandaracinus</taxon>
    </lineage>
</organism>
<evidence type="ECO:0000256" key="1">
    <source>
        <dbReference type="ARBA" id="ARBA00022737"/>
    </source>
</evidence>
<dbReference type="SUPFAM" id="SSF50985">
    <property type="entry name" value="RCC1/BLIP-II"/>
    <property type="match status" value="2"/>
</dbReference>
<dbReference type="PROSITE" id="PS51257">
    <property type="entry name" value="PROKAR_LIPOPROTEIN"/>
    <property type="match status" value="1"/>
</dbReference>
<dbReference type="InterPro" id="IPR009091">
    <property type="entry name" value="RCC1/BLIP-II"/>
</dbReference>
<dbReference type="Gene3D" id="2.130.10.30">
    <property type="entry name" value="Regulator of chromosome condensation 1/beta-lactamase-inhibitor protein II"/>
    <property type="match status" value="2"/>
</dbReference>
<dbReference type="InterPro" id="IPR051709">
    <property type="entry name" value="Ub-ligase/GTPase-reg"/>
</dbReference>
<protein>
    <submittedName>
        <fullName evidence="3">BNR repeat domain protein</fullName>
    </submittedName>
</protein>
<sequence length="643" mass="65591">MFRAAPLCTLVGAAMLACAPAERALEWEYVVRDADRAALAVAYEARVLDEGCDDATVRWRARWRSDESASAPPILPPGSYGLVVIALDETCRPVAAACRAIDLPRAPDQVVRLELLPADGSACGMCDAGVCPEDDDPLPFATCDATREAGASCSDGRDDDCDRTTDCGDADCQGTSACACEEGGCGECERCVDGRCIAVSDEAACTTAAGPGRCVRGACCNGCALDDACAPGTSPGLCGVPGGECVACGCPSLDGCEAGACIERGNAIEIAAGPDYTCALESSGRAQCWGDGRAGRLGTDATTIEETPAIVRCTNGSTSCEDWRDLSLGTSHACAIRASSGRDRVACWGGNEHLQLGRGVVSGTPIPGLAGGPFGVMDSMLWAVDVAAGDAFTCAIGRDMAVTPTEGRLFCWGSIAEGRLGVMATSDRGSPTIVPVMGDPDLMAVAVGRAHGCVLASDGALFCWGSNDHGQVGTGSTDATVAVPTRITGTFAAVAAGGDHTCARRLTGTPVRERVECWGRNDAGQLGLGDRGDRNRPVPLAEFPNGAYPMALGSAHTCVLDTMGRLSCFGDDSRGQIGAAAGADTSLPMPVLVGRTWKSVAAGGDHTCVVGMGGEIVCWGDNTTGECGRAPMSAAVEPGRVCL</sequence>
<dbReference type="Pfam" id="PF13540">
    <property type="entry name" value="RCC1_2"/>
    <property type="match status" value="1"/>
</dbReference>
<dbReference type="PROSITE" id="PS50012">
    <property type="entry name" value="RCC1_3"/>
    <property type="match status" value="5"/>
</dbReference>
<dbReference type="Pfam" id="PF25390">
    <property type="entry name" value="WD40_RLD"/>
    <property type="match status" value="1"/>
</dbReference>
<dbReference type="AlphaFoldDB" id="A0A0F6SHT2"/>
<proteinExistence type="predicted"/>
<dbReference type="PANTHER" id="PTHR45622">
    <property type="entry name" value="UBIQUITIN-PROTEIN LIGASE E3A-RELATED"/>
    <property type="match status" value="1"/>
</dbReference>
<gene>
    <name evidence="3" type="ORF">DB32_008138</name>
</gene>
<evidence type="ECO:0000313" key="3">
    <source>
        <dbReference type="EMBL" id="AKF10989.1"/>
    </source>
</evidence>
<accession>A0A0F6SHT2</accession>
<name>A0A0F6SHT2_9BACT</name>
<dbReference type="GO" id="GO:0005737">
    <property type="term" value="C:cytoplasm"/>
    <property type="evidence" value="ECO:0007669"/>
    <property type="project" value="TreeGrafter"/>
</dbReference>
<evidence type="ECO:0000313" key="4">
    <source>
        <dbReference type="Proteomes" id="UP000034883"/>
    </source>
</evidence>
<dbReference type="InterPro" id="IPR000408">
    <property type="entry name" value="Reg_chr_condens"/>
</dbReference>
<dbReference type="OrthoDB" id="9758365at2"/>
<dbReference type="EMBL" id="CP011125">
    <property type="protein sequence ID" value="AKF10989.1"/>
    <property type="molecule type" value="Genomic_DNA"/>
</dbReference>
<dbReference type="InterPro" id="IPR058923">
    <property type="entry name" value="RCC1-like_dom"/>
</dbReference>
<dbReference type="PRINTS" id="PR00633">
    <property type="entry name" value="RCCNDNSATION"/>
</dbReference>
<keyword evidence="1" id="KW-0677">Repeat</keyword>
<dbReference type="PANTHER" id="PTHR45622:SF70">
    <property type="entry name" value="SECRETION-REGULATING GUANINE NUCLEOTIDE EXCHANGE FACTOR"/>
    <property type="match status" value="1"/>
</dbReference>